<evidence type="ECO:0000256" key="1">
    <source>
        <dbReference type="PROSITE-ProRule" id="PRU00325"/>
    </source>
</evidence>
<evidence type="ECO:0000313" key="4">
    <source>
        <dbReference type="EMBL" id="KJD46763.1"/>
    </source>
</evidence>
<dbReference type="AlphaFoldDB" id="A0A0D7X6X0"/>
<reference evidence="4 5" key="1">
    <citation type="submission" date="2014-11" db="EMBL/GenBank/DDBJ databases">
        <title>Draft Genome Sequences of Paenibacillus polymyxa NRRL B-30509 and Paenibacillus terrae NRRL B-30644, Strains from a Poultry Environment that Produce Tridecaptin A and Paenicidins.</title>
        <authorList>
            <person name="van Belkum M.J."/>
            <person name="Lohans C.T."/>
            <person name="Vederas J.C."/>
        </authorList>
    </citation>
    <scope>NUCLEOTIDE SEQUENCE [LARGE SCALE GENOMIC DNA]</scope>
    <source>
        <strain evidence="4 5">NRRL B-30644</strain>
    </source>
</reference>
<dbReference type="InterPro" id="IPR007527">
    <property type="entry name" value="Znf_SWIM"/>
</dbReference>
<dbReference type="Pfam" id="PF04434">
    <property type="entry name" value="SWIM"/>
    <property type="match status" value="1"/>
</dbReference>
<organism evidence="4 5">
    <name type="scientific">Paenibacillus terrae</name>
    <dbReference type="NCBI Taxonomy" id="159743"/>
    <lineage>
        <taxon>Bacteria</taxon>
        <taxon>Bacillati</taxon>
        <taxon>Bacillota</taxon>
        <taxon>Bacilli</taxon>
        <taxon>Bacillales</taxon>
        <taxon>Paenibacillaceae</taxon>
        <taxon>Paenibacillus</taxon>
    </lineage>
</organism>
<evidence type="ECO:0000256" key="2">
    <source>
        <dbReference type="SAM" id="MobiDB-lite"/>
    </source>
</evidence>
<keyword evidence="5" id="KW-1185">Reference proteome</keyword>
<keyword evidence="1" id="KW-0479">Metal-binding</keyword>
<accession>A0A0D7X6X0</accession>
<dbReference type="PROSITE" id="PS50966">
    <property type="entry name" value="ZF_SWIM"/>
    <property type="match status" value="1"/>
</dbReference>
<dbReference type="PATRIC" id="fig|159743.3.peg.954"/>
<sequence length="558" mass="64857">MKPTYLMDDIQWQQLIQNVADHFNDVTIKRGFQYFKQGKVKEFTMPDADHIAAVVDGSDLYEVDLHLSAFAASRCTCPVHKNCKHMIATLLNYANVQERSVHALVNAHSASFTRLATKSDVRTTAPASRSTPSPDRKQAARNTISKTASRILNLPILEWHDLFDQCIALIHMNTQNSQYAQSALASIYAVKPPLSPGMEQLYELHAHLRVLEKLVPQSPMPGYPTHSYMGYYTQIAADELKEAIERDFESQLVLTPALTNEPMQKARMAETLAYLRRKMLTESRNGTYFSDAYYRFWLNWMRPQQKDSTSSIYAEELQHLRAAEDELGTALARLPWMLAQSWMYFYQSQDDQAWSLLEEAEKAFPLKISSSQLLLFLHALREAEEWSRLKDGLQHIGPLLHSHRDDHLHDYMNDWDTVLQHLPEAEQEMWDTLVGMLPFAGGMYEEALLAHDKWRQWIDYQLSIRSEPLSFRVSVLQPIEKNAPELLLPFYHQAVERYVLEKNRSSYKAAVKLLKRLFKLYKKMKQEPRWELFFTTFTSRHSRLRALQEELRKGKLLS</sequence>
<feature type="domain" description="SWIM-type" evidence="3">
    <location>
        <begin position="61"/>
        <end position="94"/>
    </location>
</feature>
<keyword evidence="1" id="KW-0863">Zinc-finger</keyword>
<dbReference type="EMBL" id="JTHP01000005">
    <property type="protein sequence ID" value="KJD46763.1"/>
    <property type="molecule type" value="Genomic_DNA"/>
</dbReference>
<keyword evidence="1" id="KW-0862">Zinc</keyword>
<protein>
    <recommendedName>
        <fullName evidence="3">SWIM-type domain-containing protein</fullName>
    </recommendedName>
</protein>
<dbReference type="OrthoDB" id="7593573at2"/>
<evidence type="ECO:0000313" key="5">
    <source>
        <dbReference type="Proteomes" id="UP000032534"/>
    </source>
</evidence>
<dbReference type="GO" id="GO:0008270">
    <property type="term" value="F:zinc ion binding"/>
    <property type="evidence" value="ECO:0007669"/>
    <property type="project" value="UniProtKB-KW"/>
</dbReference>
<name>A0A0D7X6X0_9BACL</name>
<dbReference type="RefSeq" id="WP_044644981.1">
    <property type="nucleotide sequence ID" value="NZ_JTHP01000005.1"/>
</dbReference>
<feature type="region of interest" description="Disordered" evidence="2">
    <location>
        <begin position="120"/>
        <end position="140"/>
    </location>
</feature>
<dbReference type="Proteomes" id="UP000032534">
    <property type="component" value="Unassembled WGS sequence"/>
</dbReference>
<comment type="caution">
    <text evidence="4">The sequence shown here is derived from an EMBL/GenBank/DDBJ whole genome shotgun (WGS) entry which is preliminary data.</text>
</comment>
<proteinExistence type="predicted"/>
<evidence type="ECO:0000259" key="3">
    <source>
        <dbReference type="PROSITE" id="PS50966"/>
    </source>
</evidence>
<gene>
    <name evidence="4" type="ORF">QD47_04435</name>
</gene>